<dbReference type="GO" id="GO:0065002">
    <property type="term" value="P:intracellular protein transmembrane transport"/>
    <property type="evidence" value="ECO:0007669"/>
    <property type="project" value="TreeGrafter"/>
</dbReference>
<keyword evidence="4 10" id="KW-1003">Cell membrane</keyword>
<dbReference type="EMBL" id="CP040710">
    <property type="protein sequence ID" value="QCW98755.1"/>
    <property type="molecule type" value="Genomic_DNA"/>
</dbReference>
<keyword evidence="8 10" id="KW-0811">Translocation</keyword>
<organism evidence="12 13">
    <name type="scientific">Aggregatimonas sangjinii</name>
    <dbReference type="NCBI Taxonomy" id="2583587"/>
    <lineage>
        <taxon>Bacteria</taxon>
        <taxon>Pseudomonadati</taxon>
        <taxon>Bacteroidota</taxon>
        <taxon>Flavobacteriia</taxon>
        <taxon>Flavobacteriales</taxon>
        <taxon>Flavobacteriaceae</taxon>
        <taxon>Aggregatimonas</taxon>
    </lineage>
</organism>
<dbReference type="GO" id="GO:0009306">
    <property type="term" value="P:protein secretion"/>
    <property type="evidence" value="ECO:0007669"/>
    <property type="project" value="UniProtKB-UniRule"/>
</dbReference>
<keyword evidence="6 10" id="KW-0653">Protein transport</keyword>
<keyword evidence="13" id="KW-1185">Reference proteome</keyword>
<comment type="similarity">
    <text evidence="2 10">Belongs to the SecG family.</text>
</comment>
<evidence type="ECO:0000256" key="8">
    <source>
        <dbReference type="ARBA" id="ARBA00023010"/>
    </source>
</evidence>
<reference evidence="12 13" key="1">
    <citation type="submission" date="2019-05" db="EMBL/GenBank/DDBJ databases">
        <title>Genome sequencing of F202Z8.</title>
        <authorList>
            <person name="Kwon Y.M."/>
        </authorList>
    </citation>
    <scope>NUCLEOTIDE SEQUENCE [LARGE SCALE GENOMIC DNA]</scope>
    <source>
        <strain evidence="12 13">F202Z8</strain>
    </source>
</reference>
<evidence type="ECO:0000256" key="4">
    <source>
        <dbReference type="ARBA" id="ARBA00022475"/>
    </source>
</evidence>
<feature type="region of interest" description="Disordered" evidence="11">
    <location>
        <begin position="108"/>
        <end position="129"/>
    </location>
</feature>
<feature type="transmembrane region" description="Helical" evidence="10">
    <location>
        <begin position="58"/>
        <end position="76"/>
    </location>
</feature>
<evidence type="ECO:0000256" key="9">
    <source>
        <dbReference type="ARBA" id="ARBA00023136"/>
    </source>
</evidence>
<evidence type="ECO:0000256" key="3">
    <source>
        <dbReference type="ARBA" id="ARBA00022448"/>
    </source>
</evidence>
<evidence type="ECO:0000256" key="6">
    <source>
        <dbReference type="ARBA" id="ARBA00022927"/>
    </source>
</evidence>
<dbReference type="PANTHER" id="PTHR34182">
    <property type="entry name" value="PROTEIN-EXPORT MEMBRANE PROTEIN SECG"/>
    <property type="match status" value="1"/>
</dbReference>
<dbReference type="PANTHER" id="PTHR34182:SF1">
    <property type="entry name" value="PROTEIN-EXPORT MEMBRANE PROTEIN SECG"/>
    <property type="match status" value="1"/>
</dbReference>
<evidence type="ECO:0000256" key="11">
    <source>
        <dbReference type="SAM" id="MobiDB-lite"/>
    </source>
</evidence>
<keyword evidence="9 10" id="KW-0472">Membrane</keyword>
<dbReference type="RefSeq" id="WP_138851110.1">
    <property type="nucleotide sequence ID" value="NZ_CP040710.1"/>
</dbReference>
<accession>A0A5B7SJL1</accession>
<comment type="function">
    <text evidence="10">Involved in protein export. Participates in an early event of protein translocation.</text>
</comment>
<feature type="transmembrane region" description="Helical" evidence="10">
    <location>
        <begin position="6"/>
        <end position="24"/>
    </location>
</feature>
<sequence length="129" mass="13167">MSTFTIFLILIIVVCFLLVLVIMVQNPKGGGLSSSFGGGGSQVVGGVKKTGDFLDKSTWTLGAILVALILASNIALPGKFGDGDSKLLNGDGIETTVPEELPDAIPETVPEADLPTAVPSEPTPGDSAQ</sequence>
<keyword evidence="7 10" id="KW-1133">Transmembrane helix</keyword>
<evidence type="ECO:0000256" key="10">
    <source>
        <dbReference type="RuleBase" id="RU365087"/>
    </source>
</evidence>
<keyword evidence="5 10" id="KW-0812">Transmembrane</keyword>
<proteinExistence type="inferred from homology"/>
<evidence type="ECO:0000256" key="5">
    <source>
        <dbReference type="ARBA" id="ARBA00022692"/>
    </source>
</evidence>
<keyword evidence="3 10" id="KW-0813">Transport</keyword>
<evidence type="ECO:0000313" key="12">
    <source>
        <dbReference type="EMBL" id="QCW98755.1"/>
    </source>
</evidence>
<comment type="subcellular location">
    <subcellularLocation>
        <location evidence="1 10">Cell membrane</location>
        <topology evidence="1 10">Multi-pass membrane protein</topology>
    </subcellularLocation>
</comment>
<dbReference type="InterPro" id="IPR004692">
    <property type="entry name" value="SecG"/>
</dbReference>
<dbReference type="KEGG" id="asag:FGM00_00955"/>
<evidence type="ECO:0000256" key="1">
    <source>
        <dbReference type="ARBA" id="ARBA00004651"/>
    </source>
</evidence>
<dbReference type="Pfam" id="PF03840">
    <property type="entry name" value="SecG"/>
    <property type="match status" value="1"/>
</dbReference>
<gene>
    <name evidence="12" type="primary">secG</name>
    <name evidence="12" type="ORF">FGM00_00955</name>
</gene>
<dbReference type="GO" id="GO:0043952">
    <property type="term" value="P:protein transport by the Sec complex"/>
    <property type="evidence" value="ECO:0007669"/>
    <property type="project" value="TreeGrafter"/>
</dbReference>
<dbReference type="OrthoDB" id="1122493at2"/>
<dbReference type="NCBIfam" id="TIGR00810">
    <property type="entry name" value="secG"/>
    <property type="match status" value="1"/>
</dbReference>
<dbReference type="GO" id="GO:0015450">
    <property type="term" value="F:protein-transporting ATPase activity"/>
    <property type="evidence" value="ECO:0007669"/>
    <property type="project" value="UniProtKB-UniRule"/>
</dbReference>
<dbReference type="GO" id="GO:0005886">
    <property type="term" value="C:plasma membrane"/>
    <property type="evidence" value="ECO:0007669"/>
    <property type="project" value="UniProtKB-SubCell"/>
</dbReference>
<evidence type="ECO:0000256" key="7">
    <source>
        <dbReference type="ARBA" id="ARBA00022989"/>
    </source>
</evidence>
<name>A0A5B7SJL1_9FLAO</name>
<evidence type="ECO:0000256" key="2">
    <source>
        <dbReference type="ARBA" id="ARBA00008445"/>
    </source>
</evidence>
<protein>
    <recommendedName>
        <fullName evidence="10">Protein-export membrane protein SecG</fullName>
    </recommendedName>
</protein>
<dbReference type="AlphaFoldDB" id="A0A5B7SJL1"/>
<dbReference type="Proteomes" id="UP000310017">
    <property type="component" value="Chromosome"/>
</dbReference>
<evidence type="ECO:0000313" key="13">
    <source>
        <dbReference type="Proteomes" id="UP000310017"/>
    </source>
</evidence>
<dbReference type="PRINTS" id="PR01651">
    <property type="entry name" value="SECGEXPORT"/>
</dbReference>